<dbReference type="EMBL" id="CATQJL010000316">
    <property type="protein sequence ID" value="CAJ0607677.1"/>
    <property type="molecule type" value="Genomic_DNA"/>
</dbReference>
<keyword evidence="1" id="KW-0812">Transmembrane</keyword>
<dbReference type="Proteomes" id="UP001176961">
    <property type="component" value="Unassembled WGS sequence"/>
</dbReference>
<dbReference type="AlphaFoldDB" id="A0AA36HCJ3"/>
<evidence type="ECO:0000313" key="3">
    <source>
        <dbReference type="Proteomes" id="UP001176961"/>
    </source>
</evidence>
<name>A0AA36HCJ3_CYLNA</name>
<gene>
    <name evidence="2" type="ORF">CYNAS_LOCUS19660</name>
</gene>
<comment type="caution">
    <text evidence="2">The sequence shown here is derived from an EMBL/GenBank/DDBJ whole genome shotgun (WGS) entry which is preliminary data.</text>
</comment>
<keyword evidence="1" id="KW-1133">Transmembrane helix</keyword>
<keyword evidence="3" id="KW-1185">Reference proteome</keyword>
<organism evidence="2 3">
    <name type="scientific">Cylicocyclus nassatus</name>
    <name type="common">Nematode worm</name>
    <dbReference type="NCBI Taxonomy" id="53992"/>
    <lineage>
        <taxon>Eukaryota</taxon>
        <taxon>Metazoa</taxon>
        <taxon>Ecdysozoa</taxon>
        <taxon>Nematoda</taxon>
        <taxon>Chromadorea</taxon>
        <taxon>Rhabditida</taxon>
        <taxon>Rhabditina</taxon>
        <taxon>Rhabditomorpha</taxon>
        <taxon>Strongyloidea</taxon>
        <taxon>Strongylidae</taxon>
        <taxon>Cylicocyclus</taxon>
    </lineage>
</organism>
<feature type="transmembrane region" description="Helical" evidence="1">
    <location>
        <begin position="12"/>
        <end position="31"/>
    </location>
</feature>
<sequence length="142" mass="15963">MLRSRFLKNIRALYSSDISSVHVVLLVAIIARTQALKCYSGLFDTQNPNLSFEGGKTVFGAFSHFPKEKIMLPLVTLLMLMLLSQVTVEWRMKLIGKCFGERMQDPQLANTVCFSDCTIKHNCKGGGHCTRDDWLCECAICP</sequence>
<evidence type="ECO:0000313" key="2">
    <source>
        <dbReference type="EMBL" id="CAJ0607677.1"/>
    </source>
</evidence>
<evidence type="ECO:0000256" key="1">
    <source>
        <dbReference type="SAM" id="Phobius"/>
    </source>
</evidence>
<accession>A0AA36HCJ3</accession>
<keyword evidence="1" id="KW-0472">Membrane</keyword>
<proteinExistence type="predicted"/>
<feature type="transmembrane region" description="Helical" evidence="1">
    <location>
        <begin position="70"/>
        <end position="88"/>
    </location>
</feature>
<reference evidence="2" key="1">
    <citation type="submission" date="2023-07" db="EMBL/GenBank/DDBJ databases">
        <authorList>
            <consortium name="CYATHOMIX"/>
        </authorList>
    </citation>
    <scope>NUCLEOTIDE SEQUENCE</scope>
    <source>
        <strain evidence="2">N/A</strain>
    </source>
</reference>
<protein>
    <submittedName>
        <fullName evidence="2">Uncharacterized protein</fullName>
    </submittedName>
</protein>